<feature type="transmembrane region" description="Helical" evidence="20">
    <location>
        <begin position="94"/>
        <end position="116"/>
    </location>
</feature>
<feature type="binding site" evidence="16">
    <location>
        <begin position="981"/>
        <end position="983"/>
    </location>
    <ligand>
        <name>ATP</name>
        <dbReference type="ChEBI" id="CHEBI:30616"/>
    </ligand>
</feature>
<feature type="binding site" evidence="16">
    <location>
        <position position="1028"/>
    </location>
    <ligand>
        <name>ATP</name>
        <dbReference type="ChEBI" id="CHEBI:30616"/>
    </ligand>
</feature>
<reference evidence="23" key="1">
    <citation type="submission" date="2003-08" db="EMBL/GenBank/DDBJ databases">
        <authorList>
            <person name="Birren B."/>
            <person name="Nusbaum C."/>
            <person name="Abebe A."/>
            <person name="Abouelleil A."/>
            <person name="Adekoya E."/>
            <person name="Ait-zahra M."/>
            <person name="Allen N."/>
            <person name="Allen T."/>
            <person name="An P."/>
            <person name="Anderson M."/>
            <person name="Anderson S."/>
            <person name="Arachchi H."/>
            <person name="Armbruster J."/>
            <person name="Bachantsang P."/>
            <person name="Baldwin J."/>
            <person name="Barry A."/>
            <person name="Bayul T."/>
            <person name="Blitshsteyn B."/>
            <person name="Bloom T."/>
            <person name="Blye J."/>
            <person name="Boguslavskiy L."/>
            <person name="Borowsky M."/>
            <person name="Boukhgalter B."/>
            <person name="Brunache A."/>
            <person name="Butler J."/>
            <person name="Calixte N."/>
            <person name="Calvo S."/>
            <person name="Camarata J."/>
            <person name="Campo K."/>
            <person name="Chang J."/>
            <person name="Cheshatsang Y."/>
            <person name="Citroen M."/>
            <person name="Collymore A."/>
            <person name="Considine T."/>
            <person name="Cook A."/>
            <person name="Cooke P."/>
            <person name="Corum B."/>
            <person name="Cuomo C."/>
            <person name="David R."/>
            <person name="Dawoe T."/>
            <person name="Degray S."/>
            <person name="Dodge S."/>
            <person name="Dooley K."/>
            <person name="Dorje P."/>
            <person name="Dorjee K."/>
            <person name="Dorris L."/>
            <person name="Duffey N."/>
            <person name="Dupes A."/>
            <person name="Elkins T."/>
            <person name="Engels R."/>
            <person name="Erickson J."/>
            <person name="Farina A."/>
            <person name="Faro S."/>
            <person name="Ferreira P."/>
            <person name="Fischer H."/>
            <person name="Fitzgerald M."/>
            <person name="Foley K."/>
            <person name="Gage D."/>
            <person name="Galagan J."/>
            <person name="Gearin G."/>
            <person name="Gnerre S."/>
            <person name="Gnirke A."/>
            <person name="Goyette A."/>
            <person name="Graham J."/>
            <person name="Grandbois E."/>
            <person name="Gyaltsen K."/>
            <person name="Hafez N."/>
            <person name="Hagopian D."/>
            <person name="Hagos B."/>
            <person name="Hall J."/>
            <person name="Hatcher B."/>
            <person name="Heller A."/>
            <person name="Higgins H."/>
            <person name="Honan T."/>
            <person name="Horn A."/>
            <person name="Houde N."/>
            <person name="Hughes L."/>
            <person name="Hulme W."/>
            <person name="Husby E."/>
            <person name="Iliev I."/>
            <person name="Jaffe D."/>
            <person name="Jones C."/>
            <person name="Kamal M."/>
            <person name="Kamat A."/>
            <person name="Kamvysselis M."/>
            <person name="Karlsson E."/>
            <person name="Kells C."/>
            <person name="Kieu A."/>
            <person name="Kisner P."/>
            <person name="Kodira C."/>
            <person name="Kulbokas E."/>
            <person name="Labutti K."/>
            <person name="Lama D."/>
            <person name="Landers T."/>
            <person name="Leger J."/>
            <person name="Levine S."/>
            <person name="Lewis D."/>
            <person name="Lewis T."/>
            <person name="Lindblad-toh K."/>
            <person name="Liu X."/>
            <person name="Lokyitsang T."/>
            <person name="Lokyitsang Y."/>
            <person name="Lucien O."/>
            <person name="Lui A."/>
            <person name="Ma L.J."/>
            <person name="Mabbitt R."/>
            <person name="Macdonald J."/>
            <person name="Maclean C."/>
            <person name="Major J."/>
            <person name="Manning J."/>
            <person name="Marabella R."/>
            <person name="Maru K."/>
            <person name="Matthews C."/>
            <person name="Mauceli E."/>
            <person name="Mccarthy M."/>
            <person name="Mcdonough S."/>
            <person name="Mcghee T."/>
            <person name="Meldrim J."/>
            <person name="Meneus L."/>
            <person name="Mesirov J."/>
            <person name="Mihalev A."/>
            <person name="Mihova T."/>
            <person name="Mikkelsen T."/>
            <person name="Mlenga V."/>
            <person name="Moru K."/>
            <person name="Mozes J."/>
            <person name="Mulrain L."/>
            <person name="Munson G."/>
            <person name="Naylor J."/>
            <person name="Newes C."/>
            <person name="Nguyen C."/>
            <person name="Nguyen N."/>
            <person name="Nguyen T."/>
            <person name="Nicol R."/>
            <person name="Nielsen C."/>
            <person name="Nizzari M."/>
            <person name="Norbu C."/>
            <person name="Norbu N."/>
            <person name="O'donnell P."/>
            <person name="Okoawo O."/>
            <person name="O'leary S."/>
            <person name="Omotosho B."/>
            <person name="O'neill K."/>
            <person name="Osman S."/>
            <person name="Parker S."/>
            <person name="Perrin D."/>
            <person name="Phunkhang P."/>
            <person name="Piqani B."/>
            <person name="Purcell S."/>
            <person name="Rachupka T."/>
            <person name="Ramasamy U."/>
            <person name="Rameau R."/>
            <person name="Ray V."/>
            <person name="Raymond C."/>
            <person name="Retta R."/>
            <person name="Richardson S."/>
            <person name="Rise C."/>
            <person name="Rodriguez J."/>
            <person name="Rogers J."/>
            <person name="Rogov P."/>
            <person name="Rutman M."/>
            <person name="Schupbach R."/>
            <person name="Seaman C."/>
            <person name="Settipalli S."/>
            <person name="Sharpe T."/>
            <person name="Sheridan J."/>
            <person name="Sherpa N."/>
            <person name="Shi J."/>
            <person name="Smirnov S."/>
            <person name="Smith C."/>
            <person name="Sougnez C."/>
            <person name="Spencer B."/>
            <person name="Stalker J."/>
            <person name="Stange-thomann N."/>
            <person name="Stavropoulos S."/>
            <person name="Stetson K."/>
            <person name="Stone C."/>
            <person name="Stone S."/>
            <person name="Stubbs M."/>
            <person name="Talamas J."/>
            <person name="Tchuinga P."/>
            <person name="Tenzing P."/>
            <person name="Tesfaye S."/>
            <person name="Theodore J."/>
            <person name="Thoulutsang Y."/>
            <person name="Topham K."/>
            <person name="Towey S."/>
            <person name="Tsamla T."/>
            <person name="Tsomo N."/>
            <person name="Vallee D."/>
            <person name="Vassiliev H."/>
            <person name="Venkataraman V."/>
            <person name="Vinson J."/>
            <person name="Vo A."/>
            <person name="Wade C."/>
            <person name="Wang S."/>
            <person name="Wangchuk T."/>
            <person name="Wangdi T."/>
            <person name="Whittaker C."/>
            <person name="Wilkinson J."/>
            <person name="Wu Y."/>
            <person name="Wyman D."/>
            <person name="Yadav S."/>
            <person name="Yang S."/>
            <person name="Yang X."/>
            <person name="Yeager S."/>
            <person name="Yee E."/>
            <person name="Young G."/>
            <person name="Zainoun J."/>
            <person name="Zembeck L."/>
            <person name="Zimmer A."/>
            <person name="Zody M."/>
            <person name="Lander E."/>
        </authorList>
    </citation>
    <scope>NUCLEOTIDE SEQUENCE [LARGE SCALE GENOMIC DNA]</scope>
</reference>
<dbReference type="Proteomes" id="UP000007875">
    <property type="component" value="Unassembled WGS sequence"/>
</dbReference>
<comment type="subcellular location">
    <subcellularLocation>
        <location evidence="3">Membrane</location>
        <topology evidence="3">Multi-pass membrane protein</topology>
    </subcellularLocation>
</comment>
<evidence type="ECO:0000259" key="21">
    <source>
        <dbReference type="PROSITE" id="PS50125"/>
    </source>
</evidence>
<evidence type="ECO:0000256" key="15">
    <source>
        <dbReference type="PIRNR" id="PIRNR039050"/>
    </source>
</evidence>
<feature type="binding site" evidence="17">
    <location>
        <position position="271"/>
    </location>
    <ligand>
        <name>Mg(2+)</name>
        <dbReference type="ChEBI" id="CHEBI:18420"/>
        <label>1</label>
        <note>catalytic</note>
    </ligand>
</feature>
<feature type="domain" description="Guanylate cyclase" evidence="21">
    <location>
        <begin position="266"/>
        <end position="394"/>
    </location>
</feature>
<evidence type="ECO:0000256" key="10">
    <source>
        <dbReference type="ARBA" id="ARBA00022989"/>
    </source>
</evidence>
<evidence type="ECO:0000256" key="12">
    <source>
        <dbReference type="ARBA" id="ARBA00023136"/>
    </source>
</evidence>
<dbReference type="Gene3D" id="3.30.70.1230">
    <property type="entry name" value="Nucleotide cyclase"/>
    <property type="match status" value="2"/>
</dbReference>
<dbReference type="SUPFAM" id="SSF55073">
    <property type="entry name" value="Nucleotide cyclase"/>
    <property type="match status" value="2"/>
</dbReference>
<dbReference type="eggNOG" id="KOG3619">
    <property type="taxonomic scope" value="Eukaryota"/>
</dbReference>
<evidence type="ECO:0000313" key="22">
    <source>
        <dbReference type="Ensembl" id="ENSCSAVP00000009669.1"/>
    </source>
</evidence>
<protein>
    <recommendedName>
        <fullName evidence="15">Adenylate cyclase type 6</fullName>
        <ecNumber evidence="15">4.6.1.1</ecNumber>
    </recommendedName>
</protein>
<dbReference type="GO" id="GO:0007189">
    <property type="term" value="P:adenylate cyclase-activating G protein-coupled receptor signaling pathway"/>
    <property type="evidence" value="ECO:0007669"/>
    <property type="project" value="TreeGrafter"/>
</dbReference>
<dbReference type="PROSITE" id="PS50125">
    <property type="entry name" value="GUANYLATE_CYCLASE_2"/>
    <property type="match status" value="2"/>
</dbReference>
<dbReference type="PANTHER" id="PTHR45627">
    <property type="entry name" value="ADENYLATE CYCLASE TYPE 1"/>
    <property type="match status" value="1"/>
</dbReference>
<evidence type="ECO:0000256" key="20">
    <source>
        <dbReference type="SAM" id="Phobius"/>
    </source>
</evidence>
<dbReference type="OMA" id="HNSSHWT"/>
<keyword evidence="11 15" id="KW-0115">cAMP biosynthesis</keyword>
<feature type="region of interest" description="Disordered" evidence="19">
    <location>
        <begin position="447"/>
        <end position="473"/>
    </location>
</feature>
<dbReference type="GO" id="GO:0005886">
    <property type="term" value="C:plasma membrane"/>
    <property type="evidence" value="ECO:0007669"/>
    <property type="project" value="InterPro"/>
</dbReference>
<evidence type="ECO:0000256" key="11">
    <source>
        <dbReference type="ARBA" id="ARBA00022998"/>
    </source>
</evidence>
<dbReference type="EC" id="4.6.1.1" evidence="15"/>
<dbReference type="GO" id="GO:0035556">
    <property type="term" value="P:intracellular signal transduction"/>
    <property type="evidence" value="ECO:0007669"/>
    <property type="project" value="InterPro"/>
</dbReference>
<dbReference type="GO" id="GO:0004016">
    <property type="term" value="F:adenylate cyclase activity"/>
    <property type="evidence" value="ECO:0007669"/>
    <property type="project" value="UniProtKB-EC"/>
</dbReference>
<evidence type="ECO:0000256" key="17">
    <source>
        <dbReference type="PIRSR" id="PIRSR039050-51"/>
    </source>
</evidence>
<feature type="compositionally biased region" description="Polar residues" evidence="19">
    <location>
        <begin position="451"/>
        <end position="461"/>
    </location>
</feature>
<feature type="binding site" evidence="16">
    <location>
        <position position="907"/>
    </location>
    <ligand>
        <name>ATP</name>
        <dbReference type="ChEBI" id="CHEBI:30616"/>
    </ligand>
</feature>
<evidence type="ECO:0000256" key="8">
    <source>
        <dbReference type="ARBA" id="ARBA00022840"/>
    </source>
</evidence>
<feature type="transmembrane region" description="Helical" evidence="20">
    <location>
        <begin position="586"/>
        <end position="607"/>
    </location>
</feature>
<dbReference type="AlphaFoldDB" id="H2YWF8"/>
<evidence type="ECO:0000313" key="23">
    <source>
        <dbReference type="Proteomes" id="UP000007875"/>
    </source>
</evidence>
<feature type="binding site" evidence="16">
    <location>
        <begin position="313"/>
        <end position="315"/>
    </location>
    <ligand>
        <name>ATP</name>
        <dbReference type="ChEBI" id="CHEBI:30616"/>
    </ligand>
</feature>
<proteinExistence type="inferred from homology"/>
<evidence type="ECO:0000256" key="5">
    <source>
        <dbReference type="ARBA" id="ARBA00022723"/>
    </source>
</evidence>
<feature type="transmembrane region" description="Helical" evidence="20">
    <location>
        <begin position="559"/>
        <end position="580"/>
    </location>
</feature>
<dbReference type="GO" id="GO:0005524">
    <property type="term" value="F:ATP binding"/>
    <property type="evidence" value="ECO:0007669"/>
    <property type="project" value="UniProtKB-UniRule"/>
</dbReference>
<dbReference type="InParanoid" id="H2YWF8"/>
<dbReference type="InterPro" id="IPR018297">
    <property type="entry name" value="A/G_cyclase_CS"/>
</dbReference>
<dbReference type="InterPro" id="IPR032628">
    <property type="entry name" value="AC_N"/>
</dbReference>
<keyword evidence="7 15" id="KW-0547">Nucleotide-binding</keyword>
<dbReference type="PIRSF" id="PIRSF039050">
    <property type="entry name" value="Ade_cyc"/>
    <property type="match status" value="1"/>
</dbReference>
<comment type="cofactor">
    <cofactor evidence="17">
        <name>Mg(2+)</name>
        <dbReference type="ChEBI" id="CHEBI:18420"/>
    </cofactor>
    <cofactor evidence="17">
        <name>Mn(2+)</name>
        <dbReference type="ChEBI" id="CHEBI:29035"/>
    </cofactor>
    <text evidence="17">Binds 2 magnesium ions per subunit. Is also active with manganese (in vitro).</text>
</comment>
<keyword evidence="6" id="KW-0677">Repeat</keyword>
<evidence type="ECO:0000256" key="6">
    <source>
        <dbReference type="ARBA" id="ARBA00022737"/>
    </source>
</evidence>
<dbReference type="GO" id="GO:0046872">
    <property type="term" value="F:metal ion binding"/>
    <property type="evidence" value="ECO:0007669"/>
    <property type="project" value="UniProtKB-KW"/>
</dbReference>
<dbReference type="GO" id="GO:0006171">
    <property type="term" value="P:cAMP biosynthetic process"/>
    <property type="evidence" value="ECO:0007669"/>
    <property type="project" value="UniProtKB-KW"/>
</dbReference>
<feature type="transmembrane region" description="Helical" evidence="20">
    <location>
        <begin position="728"/>
        <end position="745"/>
    </location>
</feature>
<feature type="binding site" evidence="16">
    <location>
        <position position="360"/>
    </location>
    <ligand>
        <name>ATP</name>
        <dbReference type="ChEBI" id="CHEBI:30616"/>
    </ligand>
</feature>
<dbReference type="FunFam" id="3.30.70.1230:FF:000002">
    <property type="entry name" value="Adenylate cyclase"/>
    <property type="match status" value="1"/>
</dbReference>
<reference evidence="22" key="3">
    <citation type="submission" date="2025-09" db="UniProtKB">
        <authorList>
            <consortium name="Ensembl"/>
        </authorList>
    </citation>
    <scope>IDENTIFICATION</scope>
</reference>
<keyword evidence="12 15" id="KW-0472">Membrane</keyword>
<sequence>SCTEMLHKFMSGVRFESWSSERLYQRYFFQSKMSMLSILLWLLKSLCVILFCKFYIDSLFAKGFLNVRTCWQGVHFTLSLQIIFRLNVLSQHTLFLVSYIILALVAIIDLVSVVLLERLSSSYMVWLTLFMVYIMYTMIPLNILVVSAASVLLSCCHMMIAYISNEPKPHYPNQIASDFLLFFCTNVVGMCIRITSELAQRKAFTETRECIVARLNLQRQNLHQERLLLSVLPRHVAMEMKGDIDQSKPKNQQFHKIYIQKHNNVSILYADIEGFTKLASQCPAQWLVRTLNQLFARFDALARDNNCLRIKILGDCYYCVAGLPEPRPDHAHACVQMGLDMIDTISLIREMTGIPELNMRVGIHTGRVHCGVLGLKKWQFDVWSNDVTLANLMETGGKAGRIHITEATLKYLHDDYEVEPGFGYERHSKLKGVETYLIVKQKPHTKIPSLPQVNTNESSLPGQPVPTHTNNINRRNKNKTAKEMKLIGFEYSKNLSHDLLKDNSSILSDGEVNDFLNRAIDAQGLDFIKSNQLSKYFRSFKDRKLKEEYAQQHDHYIHLYTGSAIFIYIHVVVIQLIIIPFQERMFSVYCTTAGLILPLFLASTICYKIECSCSKTIRLSHFIKSNVVWFIHKSLISVYKIMFLFSPPYTNFFFLPTHDLRACAANRTNMTSLTPANITQILNVTLLDENKAVCGPPSCHFPQYFTYGMVLSMLACAQFLGTSGFSKLILLLSQSVAYTLIVLLVNPTLFDNADLLNHSTFDGNFMVPLRLMSPFILLLFVAAVLMQGQQAELTARMDFLWNKQAAEEREEMVKKQAYNRRLIHNILPVDVAKYYLDKKEKNDDDLYCQSCECVAVMFATITNFSEFYMELDANNEGVECLRLLNEIIADFDNIISEEQFYQLEKIKTMGSTYMVSSGLNSATYDKENMSHISALATFAMRLQDQLKYVNKHSFNNFKFRIGLNCGPVVAGVIGARKPQYDIWGNTVNVASRMDSTGIDDKIQVSEDVYNLLTTKGFDFTPRGYVSVKGKGTMMTYFLEGPRPT</sequence>
<comment type="catalytic activity">
    <reaction evidence="1 15">
        <text>ATP = 3',5'-cyclic AMP + diphosphate</text>
        <dbReference type="Rhea" id="RHEA:15389"/>
        <dbReference type="ChEBI" id="CHEBI:30616"/>
        <dbReference type="ChEBI" id="CHEBI:33019"/>
        <dbReference type="ChEBI" id="CHEBI:58165"/>
        <dbReference type="EC" id="4.6.1.1"/>
    </reaction>
</comment>
<dbReference type="InterPro" id="IPR009398">
    <property type="entry name" value="Adcy_conserved_dom"/>
</dbReference>
<feature type="domain" description="Guanylate cyclase" evidence="21">
    <location>
        <begin position="855"/>
        <end position="994"/>
    </location>
</feature>
<feature type="transmembrane region" description="Helical" evidence="20">
    <location>
        <begin position="704"/>
        <end position="721"/>
    </location>
</feature>
<evidence type="ECO:0000256" key="14">
    <source>
        <dbReference type="ARBA" id="ARBA00023239"/>
    </source>
</evidence>
<dbReference type="GeneTree" id="ENSGT00940000155687"/>
<name>H2YWF8_CIOSA</name>
<organism evidence="22 23">
    <name type="scientific">Ciona savignyi</name>
    <name type="common">Pacific transparent sea squirt</name>
    <dbReference type="NCBI Taxonomy" id="51511"/>
    <lineage>
        <taxon>Eukaryota</taxon>
        <taxon>Metazoa</taxon>
        <taxon>Chordata</taxon>
        <taxon>Tunicata</taxon>
        <taxon>Ascidiacea</taxon>
        <taxon>Phlebobranchia</taxon>
        <taxon>Cionidae</taxon>
        <taxon>Ciona</taxon>
    </lineage>
</organism>
<keyword evidence="9 15" id="KW-0460">Magnesium</keyword>
<dbReference type="CDD" id="cd07302">
    <property type="entry name" value="CHD"/>
    <property type="match status" value="2"/>
</dbReference>
<dbReference type="InterPro" id="IPR001054">
    <property type="entry name" value="A/G_cyclase"/>
</dbReference>
<evidence type="ECO:0000256" key="7">
    <source>
        <dbReference type="ARBA" id="ARBA00022741"/>
    </source>
</evidence>
<keyword evidence="5 15" id="KW-0479">Metal-binding</keyword>
<evidence type="ECO:0000256" key="2">
    <source>
        <dbReference type="ARBA" id="ARBA00001936"/>
    </source>
</evidence>
<keyword evidence="4 20" id="KW-0812">Transmembrane</keyword>
<dbReference type="Pfam" id="PF00211">
    <property type="entry name" value="Guanylate_cyc"/>
    <property type="match status" value="2"/>
</dbReference>
<dbReference type="STRING" id="51511.ENSCSAVP00000009669"/>
<feature type="binding site" evidence="17">
    <location>
        <position position="272"/>
    </location>
    <ligand>
        <name>Mg(2+)</name>
        <dbReference type="ChEBI" id="CHEBI:18420"/>
        <label>2</label>
        <note>catalytic</note>
    </ligand>
</feature>
<keyword evidence="8 15" id="KW-0067">ATP-binding</keyword>
<feature type="binding site" evidence="16">
    <location>
        <begin position="271"/>
        <end position="276"/>
    </location>
    <ligand>
        <name>ATP</name>
        <dbReference type="ChEBI" id="CHEBI:30616"/>
    </ligand>
</feature>
<comment type="function">
    <text evidence="15">Catalyzes the formation of the signaling molecule cAMP in response to G-protein signaling.</text>
</comment>
<feature type="binding site" evidence="16">
    <location>
        <begin position="988"/>
        <end position="992"/>
    </location>
    <ligand>
        <name>ATP</name>
        <dbReference type="ChEBI" id="CHEBI:30616"/>
    </ligand>
</feature>
<evidence type="ECO:0000256" key="1">
    <source>
        <dbReference type="ARBA" id="ARBA00001593"/>
    </source>
</evidence>
<evidence type="ECO:0000256" key="9">
    <source>
        <dbReference type="ARBA" id="ARBA00022842"/>
    </source>
</evidence>
<feature type="binding site" evidence="17">
    <location>
        <position position="271"/>
    </location>
    <ligand>
        <name>Mg(2+)</name>
        <dbReference type="ChEBI" id="CHEBI:18420"/>
        <label>2</label>
        <note>catalytic</note>
    </ligand>
</feature>
<feature type="transmembrane region" description="Helical" evidence="20">
    <location>
        <begin position="627"/>
        <end position="645"/>
    </location>
</feature>
<dbReference type="PANTHER" id="PTHR45627:SF16">
    <property type="entry name" value="ADENYLATE CYCLASE"/>
    <property type="match status" value="1"/>
</dbReference>
<dbReference type="Pfam" id="PF06327">
    <property type="entry name" value="Adcy_cons_dom"/>
    <property type="match status" value="1"/>
</dbReference>
<evidence type="ECO:0000256" key="19">
    <source>
        <dbReference type="SAM" id="MobiDB-lite"/>
    </source>
</evidence>
<keyword evidence="13" id="KW-0325">Glycoprotein</keyword>
<feature type="transmembrane region" description="Helical" evidence="20">
    <location>
        <begin position="35"/>
        <end position="56"/>
    </location>
</feature>
<evidence type="ECO:0000256" key="13">
    <source>
        <dbReference type="ARBA" id="ARBA00023180"/>
    </source>
</evidence>
<keyword evidence="17" id="KW-0464">Manganese</keyword>
<dbReference type="InterPro" id="IPR029787">
    <property type="entry name" value="Nucleotide_cyclase"/>
</dbReference>
<feature type="transmembrane region" description="Helical" evidence="20">
    <location>
        <begin position="765"/>
        <end position="786"/>
    </location>
</feature>
<comment type="similarity">
    <text evidence="15 18">Belongs to the adenylyl cyclase class-4/guanylyl cyclase family.</text>
</comment>
<keyword evidence="10 20" id="KW-1133">Transmembrane helix</keyword>
<dbReference type="InterPro" id="IPR030672">
    <property type="entry name" value="Adcy"/>
</dbReference>
<dbReference type="Pfam" id="PF16214">
    <property type="entry name" value="AC_N"/>
    <property type="match status" value="1"/>
</dbReference>
<evidence type="ECO:0000256" key="3">
    <source>
        <dbReference type="ARBA" id="ARBA00004141"/>
    </source>
</evidence>
<reference evidence="22" key="2">
    <citation type="submission" date="2025-08" db="UniProtKB">
        <authorList>
            <consortium name="Ensembl"/>
        </authorList>
    </citation>
    <scope>IDENTIFICATION</scope>
</reference>
<dbReference type="SMART" id="SM00044">
    <property type="entry name" value="CYCc"/>
    <property type="match status" value="2"/>
</dbReference>
<evidence type="ECO:0000256" key="16">
    <source>
        <dbReference type="PIRSR" id="PIRSR039050-50"/>
    </source>
</evidence>
<dbReference type="Ensembl" id="ENSCSAVT00000009787.1">
    <property type="protein sequence ID" value="ENSCSAVP00000009669.1"/>
    <property type="gene ID" value="ENSCSAVG00000005675.1"/>
</dbReference>
<accession>H2YWF8</accession>
<evidence type="ECO:0000256" key="18">
    <source>
        <dbReference type="RuleBase" id="RU000405"/>
    </source>
</evidence>
<keyword evidence="14 15" id="KW-0456">Lyase</keyword>
<dbReference type="FunFam" id="3.30.70.1230:FF:000001">
    <property type="entry name" value="Adenylate cyclase"/>
    <property type="match status" value="1"/>
</dbReference>
<evidence type="ECO:0000256" key="4">
    <source>
        <dbReference type="ARBA" id="ARBA00022692"/>
    </source>
</evidence>
<feature type="binding site" evidence="17">
    <location>
        <position position="315"/>
    </location>
    <ligand>
        <name>Mg(2+)</name>
        <dbReference type="ChEBI" id="CHEBI:18420"/>
        <label>1</label>
        <note>catalytic</note>
    </ligand>
</feature>
<dbReference type="PROSITE" id="PS00452">
    <property type="entry name" value="GUANYLATE_CYCLASE_1"/>
    <property type="match status" value="2"/>
</dbReference>
<comment type="cofactor">
    <cofactor evidence="2">
        <name>Mn(2+)</name>
        <dbReference type="ChEBI" id="CHEBI:29035"/>
    </cofactor>
</comment>
<feature type="binding site" evidence="17">
    <location>
        <position position="315"/>
    </location>
    <ligand>
        <name>Mg(2+)</name>
        <dbReference type="ChEBI" id="CHEBI:18420"/>
        <label>2</label>
        <note>catalytic</note>
    </ligand>
</feature>
<keyword evidence="23" id="KW-1185">Reference proteome</keyword>